<protein>
    <submittedName>
        <fullName evidence="3">Uncharacterized protein</fullName>
    </submittedName>
</protein>
<dbReference type="RefSeq" id="WP_283488516.1">
    <property type="nucleotide sequence ID" value="NZ_CP125947.1"/>
</dbReference>
<sequence>MSKLHNPAHSQPPALQRSDENWVMTAVVVFLVASMVLLGVGYQYLKYSKQQEQSRQERQTYQRYNDYLQSTQETAPTAKNESEPVDMAASEPVAQTASPAEPSMAEKLLNHPAVTPGPGFNAPGVQQTGVTIIDAMDHAQTTGRQR</sequence>
<keyword evidence="2" id="KW-0812">Transmembrane</keyword>
<feature type="region of interest" description="Disordered" evidence="1">
    <location>
        <begin position="68"/>
        <end position="102"/>
    </location>
</feature>
<name>A0ABY8T1F7_9BURK</name>
<evidence type="ECO:0000256" key="1">
    <source>
        <dbReference type="SAM" id="MobiDB-lite"/>
    </source>
</evidence>
<gene>
    <name evidence="3" type="ORF">QMY55_10440</name>
</gene>
<evidence type="ECO:0000256" key="2">
    <source>
        <dbReference type="SAM" id="Phobius"/>
    </source>
</evidence>
<keyword evidence="2" id="KW-0472">Membrane</keyword>
<accession>A0ABY8T1F7</accession>
<dbReference type="EMBL" id="CP125947">
    <property type="protein sequence ID" value="WHS67491.1"/>
    <property type="molecule type" value="Genomic_DNA"/>
</dbReference>
<feature type="compositionally biased region" description="Polar residues" evidence="1">
    <location>
        <begin position="68"/>
        <end position="79"/>
    </location>
</feature>
<dbReference type="Proteomes" id="UP001240697">
    <property type="component" value="Chromosome"/>
</dbReference>
<proteinExistence type="predicted"/>
<evidence type="ECO:0000313" key="3">
    <source>
        <dbReference type="EMBL" id="WHS67491.1"/>
    </source>
</evidence>
<keyword evidence="4" id="KW-1185">Reference proteome</keyword>
<feature type="transmembrane region" description="Helical" evidence="2">
    <location>
        <begin position="22"/>
        <end position="45"/>
    </location>
</feature>
<reference evidence="3 4" key="1">
    <citation type="submission" date="2023-05" db="EMBL/GenBank/DDBJ databases">
        <authorList>
            <person name="Yin Y."/>
            <person name="Lu Z."/>
        </authorList>
    </citation>
    <scope>NUCLEOTIDE SEQUENCE [LARGE SCALE GENOMIC DNA]</scope>
    <source>
        <strain evidence="3 4">ZM22</strain>
    </source>
</reference>
<evidence type="ECO:0000313" key="4">
    <source>
        <dbReference type="Proteomes" id="UP001240697"/>
    </source>
</evidence>
<organism evidence="3 4">
    <name type="scientific">Comamonas resistens</name>
    <dbReference type="NCBI Taxonomy" id="3046670"/>
    <lineage>
        <taxon>Bacteria</taxon>
        <taxon>Pseudomonadati</taxon>
        <taxon>Pseudomonadota</taxon>
        <taxon>Betaproteobacteria</taxon>
        <taxon>Burkholderiales</taxon>
        <taxon>Comamonadaceae</taxon>
        <taxon>Comamonas</taxon>
    </lineage>
</organism>
<keyword evidence="2" id="KW-1133">Transmembrane helix</keyword>